<dbReference type="Pfam" id="PF07690">
    <property type="entry name" value="MFS_1"/>
    <property type="match status" value="1"/>
</dbReference>
<feature type="transmembrane region" description="Helical" evidence="6">
    <location>
        <begin position="197"/>
        <end position="219"/>
    </location>
</feature>
<feature type="transmembrane region" description="Helical" evidence="6">
    <location>
        <begin position="423"/>
        <end position="443"/>
    </location>
</feature>
<feature type="transmembrane region" description="Helical" evidence="6">
    <location>
        <begin position="384"/>
        <end position="402"/>
    </location>
</feature>
<evidence type="ECO:0000256" key="5">
    <source>
        <dbReference type="SAM" id="MobiDB-lite"/>
    </source>
</evidence>
<dbReference type="STRING" id="1149755.A0A2J6S746"/>
<keyword evidence="3 6" id="KW-1133">Transmembrane helix</keyword>
<dbReference type="InterPro" id="IPR011701">
    <property type="entry name" value="MFS"/>
</dbReference>
<evidence type="ECO:0000256" key="6">
    <source>
        <dbReference type="SAM" id="Phobius"/>
    </source>
</evidence>
<dbReference type="Gene3D" id="1.20.1250.20">
    <property type="entry name" value="MFS general substrate transporter like domains"/>
    <property type="match status" value="1"/>
</dbReference>
<dbReference type="InterPro" id="IPR020846">
    <property type="entry name" value="MFS_dom"/>
</dbReference>
<feature type="transmembrane region" description="Helical" evidence="6">
    <location>
        <begin position="166"/>
        <end position="190"/>
    </location>
</feature>
<dbReference type="PANTHER" id="PTHR23502">
    <property type="entry name" value="MAJOR FACILITATOR SUPERFAMILY"/>
    <property type="match status" value="1"/>
</dbReference>
<dbReference type="PROSITE" id="PS50850">
    <property type="entry name" value="MFS"/>
    <property type="match status" value="1"/>
</dbReference>
<evidence type="ECO:0000256" key="1">
    <source>
        <dbReference type="ARBA" id="ARBA00004141"/>
    </source>
</evidence>
<proteinExistence type="predicted"/>
<dbReference type="EMBL" id="KZ613939">
    <property type="protein sequence ID" value="PMD46581.1"/>
    <property type="molecule type" value="Genomic_DNA"/>
</dbReference>
<evidence type="ECO:0000313" key="9">
    <source>
        <dbReference type="Proteomes" id="UP000235786"/>
    </source>
</evidence>
<keyword evidence="9" id="KW-1185">Reference proteome</keyword>
<dbReference type="OrthoDB" id="2585655at2759"/>
<dbReference type="AlphaFoldDB" id="A0A2J6S746"/>
<feature type="transmembrane region" description="Helical" evidence="6">
    <location>
        <begin position="338"/>
        <end position="364"/>
    </location>
</feature>
<dbReference type="InterPro" id="IPR036259">
    <property type="entry name" value="MFS_trans_sf"/>
</dbReference>
<feature type="transmembrane region" description="Helical" evidence="6">
    <location>
        <begin position="514"/>
        <end position="535"/>
    </location>
</feature>
<organism evidence="8 9">
    <name type="scientific">Hyaloscypha variabilis (strain UAMH 11265 / GT02V1 / F)</name>
    <name type="common">Meliniomyces variabilis</name>
    <dbReference type="NCBI Taxonomy" id="1149755"/>
    <lineage>
        <taxon>Eukaryota</taxon>
        <taxon>Fungi</taxon>
        <taxon>Dikarya</taxon>
        <taxon>Ascomycota</taxon>
        <taxon>Pezizomycotina</taxon>
        <taxon>Leotiomycetes</taxon>
        <taxon>Helotiales</taxon>
        <taxon>Hyaloscyphaceae</taxon>
        <taxon>Hyaloscypha</taxon>
        <taxon>Hyaloscypha variabilis</taxon>
    </lineage>
</organism>
<gene>
    <name evidence="8" type="ORF">L207DRAFT_561885</name>
</gene>
<evidence type="ECO:0000256" key="4">
    <source>
        <dbReference type="ARBA" id="ARBA00023136"/>
    </source>
</evidence>
<evidence type="ECO:0000313" key="8">
    <source>
        <dbReference type="EMBL" id="PMD46581.1"/>
    </source>
</evidence>
<sequence>MGLGVLEDHQLEHVPGTAPLNELGQENYNTGGVDSTILKHDPTGQIVLVPQPSDSPNDPYNWPRWKKEKFTIAFAFSCGAVGAVGPLLSPAFVELAAEFDVSLSAFIQGVQGGVIVAIAFGSLIWNALAVKYGKRPVYLITTLGLMVTCFWCAAAKSFGSLVAARVIQGFCMGPLEALIPASIADVWFVHERGYRSAIFNLGVLGGINLAAPITGGIIQASSYKVAFYAMGGAFGLALIMIFFWMPETAYVRTGVVNLDTGSNNVMTELTMTHKLDASHLEEEEKNASGQPTHTPPTPASQEKPHSFAKEMLPYSGYINHVSFPNTIFRPFVMLASPAVLWATLLFTTCISWLVGISVTLSQIFSAPPYNFSVTSVGLTNLSSFVASLLGTALAGPLIDGVVRRMSLRNGGTFEPEFRLPIMITYLLFTATGFFAWGQAAYALDPWEVPVIVGLGLINFGIQLGTTGVVSYVVDCHREKAGEAFAAMNFIKNLFAFGLVNYINNWLATQGTRNVFFTIGGLTIGVSLFTIPMYIYGKRARSWVYRHNIAGKA</sequence>
<feature type="transmembrane region" description="Helical" evidence="6">
    <location>
        <begin position="225"/>
        <end position="245"/>
    </location>
</feature>
<reference evidence="8 9" key="1">
    <citation type="submission" date="2016-04" db="EMBL/GenBank/DDBJ databases">
        <title>A degradative enzymes factory behind the ericoid mycorrhizal symbiosis.</title>
        <authorList>
            <consortium name="DOE Joint Genome Institute"/>
            <person name="Martino E."/>
            <person name="Morin E."/>
            <person name="Grelet G."/>
            <person name="Kuo A."/>
            <person name="Kohler A."/>
            <person name="Daghino S."/>
            <person name="Barry K."/>
            <person name="Choi C."/>
            <person name="Cichocki N."/>
            <person name="Clum A."/>
            <person name="Copeland A."/>
            <person name="Hainaut M."/>
            <person name="Haridas S."/>
            <person name="Labutti K."/>
            <person name="Lindquist E."/>
            <person name="Lipzen A."/>
            <person name="Khouja H.-R."/>
            <person name="Murat C."/>
            <person name="Ohm R."/>
            <person name="Olson A."/>
            <person name="Spatafora J."/>
            <person name="Veneault-Fourrey C."/>
            <person name="Henrissat B."/>
            <person name="Grigoriev I."/>
            <person name="Martin F."/>
            <person name="Perotto S."/>
        </authorList>
    </citation>
    <scope>NUCLEOTIDE SEQUENCE [LARGE SCALE GENOMIC DNA]</scope>
    <source>
        <strain evidence="8 9">F</strain>
    </source>
</reference>
<feature type="transmembrane region" description="Helical" evidence="6">
    <location>
        <begin position="70"/>
        <end position="93"/>
    </location>
</feature>
<dbReference type="GO" id="GO:0022857">
    <property type="term" value="F:transmembrane transporter activity"/>
    <property type="evidence" value="ECO:0007669"/>
    <property type="project" value="InterPro"/>
</dbReference>
<feature type="transmembrane region" description="Helical" evidence="6">
    <location>
        <begin position="137"/>
        <end position="154"/>
    </location>
</feature>
<evidence type="ECO:0000256" key="3">
    <source>
        <dbReference type="ARBA" id="ARBA00022989"/>
    </source>
</evidence>
<comment type="subcellular location">
    <subcellularLocation>
        <location evidence="1">Membrane</location>
        <topology evidence="1">Multi-pass membrane protein</topology>
    </subcellularLocation>
</comment>
<dbReference type="Proteomes" id="UP000235786">
    <property type="component" value="Unassembled WGS sequence"/>
</dbReference>
<accession>A0A2J6S746</accession>
<feature type="region of interest" description="Disordered" evidence="5">
    <location>
        <begin position="280"/>
        <end position="304"/>
    </location>
</feature>
<dbReference type="PANTHER" id="PTHR23502:SF20">
    <property type="entry name" value="TRANSPORTER, PUTATIVE (AFU_ORTHOLOGUE AFUA_6G13880)-RELATED"/>
    <property type="match status" value="1"/>
</dbReference>
<feature type="transmembrane region" description="Helical" evidence="6">
    <location>
        <begin position="449"/>
        <end position="473"/>
    </location>
</feature>
<keyword evidence="4 6" id="KW-0472">Membrane</keyword>
<feature type="domain" description="Major facilitator superfamily (MFS) profile" evidence="7">
    <location>
        <begin position="70"/>
        <end position="537"/>
    </location>
</feature>
<dbReference type="GO" id="GO:0005886">
    <property type="term" value="C:plasma membrane"/>
    <property type="evidence" value="ECO:0007669"/>
    <property type="project" value="TreeGrafter"/>
</dbReference>
<keyword evidence="2 6" id="KW-0812">Transmembrane</keyword>
<name>A0A2J6S746_HYAVF</name>
<protein>
    <submittedName>
        <fullName evidence="8">MFS general substrate transporter</fullName>
    </submittedName>
</protein>
<evidence type="ECO:0000256" key="2">
    <source>
        <dbReference type="ARBA" id="ARBA00022692"/>
    </source>
</evidence>
<dbReference type="SUPFAM" id="SSF103473">
    <property type="entry name" value="MFS general substrate transporter"/>
    <property type="match status" value="1"/>
</dbReference>
<evidence type="ECO:0000259" key="7">
    <source>
        <dbReference type="PROSITE" id="PS50850"/>
    </source>
</evidence>
<feature type="transmembrane region" description="Helical" evidence="6">
    <location>
        <begin position="485"/>
        <end position="502"/>
    </location>
</feature>
<feature type="transmembrane region" description="Helical" evidence="6">
    <location>
        <begin position="105"/>
        <end position="125"/>
    </location>
</feature>